<comment type="caution">
    <text evidence="2">The sequence shown here is derived from an EMBL/GenBank/DDBJ whole genome shotgun (WGS) entry which is preliminary data.</text>
</comment>
<dbReference type="SUPFAM" id="SSF160719">
    <property type="entry name" value="gpW/gp25-like"/>
    <property type="match status" value="1"/>
</dbReference>
<dbReference type="OrthoDB" id="119583at2"/>
<reference evidence="2 3" key="1">
    <citation type="submission" date="2018-10" db="EMBL/GenBank/DDBJ databases">
        <title>An updated phylogeny of the Alphaproteobacteria reveals that the parasitic Rickettsiales and Holosporales have independent origins.</title>
        <authorList>
            <person name="Munoz-Gomez S.A."/>
            <person name="Hess S."/>
            <person name="Burger G."/>
            <person name="Lang B.F."/>
            <person name="Susko E."/>
            <person name="Slamovits C.H."/>
            <person name="Roger A.J."/>
        </authorList>
    </citation>
    <scope>NUCLEOTIDE SEQUENCE [LARGE SCALE GENOMIC DNA]</scope>
    <source>
        <strain evidence="2">HOLO01</strain>
    </source>
</reference>
<dbReference type="AlphaFoldDB" id="A0A4Q7DFU8"/>
<evidence type="ECO:0000259" key="1">
    <source>
        <dbReference type="Pfam" id="PF04965"/>
    </source>
</evidence>
<dbReference type="EMBL" id="SCFB01000007">
    <property type="protein sequence ID" value="RZI45691.1"/>
    <property type="molecule type" value="Genomic_DNA"/>
</dbReference>
<gene>
    <name evidence="2" type="primary">tssE</name>
    <name evidence="2" type="ORF">EQU50_06205</name>
</gene>
<dbReference type="RefSeq" id="WP_130154270.1">
    <property type="nucleotide sequence ID" value="NZ_SCFB01000007.1"/>
</dbReference>
<name>A0A4Q7DFU8_9PROT</name>
<dbReference type="InterPro" id="IPR007048">
    <property type="entry name" value="IraD/Gp25-like"/>
</dbReference>
<accession>A0A4Q7DFU8</accession>
<dbReference type="Pfam" id="PF04965">
    <property type="entry name" value="GPW_gp25"/>
    <property type="match status" value="1"/>
</dbReference>
<evidence type="ECO:0000313" key="3">
    <source>
        <dbReference type="Proteomes" id="UP000293550"/>
    </source>
</evidence>
<dbReference type="Gene3D" id="3.10.450.40">
    <property type="match status" value="1"/>
</dbReference>
<feature type="domain" description="IraD/Gp25-like" evidence="1">
    <location>
        <begin position="50"/>
        <end position="152"/>
    </location>
</feature>
<organism evidence="2 3">
    <name type="scientific">Candidatus Finniella inopinata</name>
    <dbReference type="NCBI Taxonomy" id="1696036"/>
    <lineage>
        <taxon>Bacteria</taxon>
        <taxon>Pseudomonadati</taxon>
        <taxon>Pseudomonadota</taxon>
        <taxon>Alphaproteobacteria</taxon>
        <taxon>Holosporales</taxon>
        <taxon>Candidatus Paracaedibacteraceae</taxon>
        <taxon>Candidatus Finniella</taxon>
    </lineage>
</organism>
<dbReference type="Proteomes" id="UP000293550">
    <property type="component" value="Unassembled WGS sequence"/>
</dbReference>
<dbReference type="PANTHER" id="PTHR38595:SF2">
    <property type="entry name" value="TYPE VI SECRETION SYSTEM BASEPLATE SUBUNIT TSSE"/>
    <property type="match status" value="1"/>
</dbReference>
<sequence length="170" mass="19442">MQATKQTSKKIYHEPRNQVGAKPPLFDRLIDDNPVEKIDPSHKLVLTTRQLIESIQREIGAILGTRLTAKNADYDDLIQNPLNFGLPSLFGFQDFQSFDASSPSQWGRICQLCQRAINAFEPRISDVQVKVDQFNKLKQSLEIQVTGTIRLEKFREVVHFPVMLDCSQSR</sequence>
<protein>
    <submittedName>
        <fullName evidence="2">Type VI secretion system baseplate subunit TssE</fullName>
    </submittedName>
</protein>
<dbReference type="InterPro" id="IPR017737">
    <property type="entry name" value="TssE1-like"/>
</dbReference>
<keyword evidence="3" id="KW-1185">Reference proteome</keyword>
<dbReference type="InterPro" id="IPR053176">
    <property type="entry name" value="T6SS_TssE1-like"/>
</dbReference>
<proteinExistence type="predicted"/>
<dbReference type="NCBIfam" id="TIGR03357">
    <property type="entry name" value="VI_zyme"/>
    <property type="match status" value="1"/>
</dbReference>
<dbReference type="PANTHER" id="PTHR38595">
    <property type="entry name" value="CYTOPLASMIC PROTEIN-RELATED"/>
    <property type="match status" value="1"/>
</dbReference>
<evidence type="ECO:0000313" key="2">
    <source>
        <dbReference type="EMBL" id="RZI45691.1"/>
    </source>
</evidence>